<gene>
    <name evidence="2" type="ORF">Ae201684_000900</name>
</gene>
<reference evidence="2 3" key="1">
    <citation type="submission" date="2019-07" db="EMBL/GenBank/DDBJ databases">
        <title>Genomics analysis of Aphanomyces spp. identifies a new class of oomycete effector associated with host adaptation.</title>
        <authorList>
            <person name="Gaulin E."/>
        </authorList>
    </citation>
    <scope>NUCLEOTIDE SEQUENCE [LARGE SCALE GENOMIC DNA]</scope>
    <source>
        <strain evidence="2 3">ATCC 201684</strain>
    </source>
</reference>
<keyword evidence="3" id="KW-1185">Reference proteome</keyword>
<sequence length="326" mass="36358">MVEPRDHPIETHHANAILHLSGDSRVIPDQPQAQQEGDVTAEISPDAGVSAQSRVSAPRVQSSSKPTTKQPSSDSRQTTAPPLTHLAKELLPHRSRKKYPYPAFRPTCFSDKALLPLDYSPPTPLKFESQRAWTTTGPHIGCEPRLEWKRSALYTPSVDRVYDTTRETLSYRVHMSMWGSSLWDTTERFASPPSQTSVRVGPGAYDTAPMQWGKQSRPPPIFPPSSLKPRSNQSALHHQITPTLDAKHMNKDEPPSLDNWKHTSERALASRPAFDKAARTTWVDIESTKAQRMRKRAVSTPVLENLPSFVSGTRTGALRSPPKTKL</sequence>
<comment type="caution">
    <text evidence="2">The sequence shown here is derived from an EMBL/GenBank/DDBJ whole genome shotgun (WGS) entry which is preliminary data.</text>
</comment>
<name>A0A6G0XVD8_9STRA</name>
<evidence type="ECO:0000313" key="2">
    <source>
        <dbReference type="EMBL" id="KAF0744419.1"/>
    </source>
</evidence>
<proteinExistence type="predicted"/>
<organism evidence="2 3">
    <name type="scientific">Aphanomyces euteiches</name>
    <dbReference type="NCBI Taxonomy" id="100861"/>
    <lineage>
        <taxon>Eukaryota</taxon>
        <taxon>Sar</taxon>
        <taxon>Stramenopiles</taxon>
        <taxon>Oomycota</taxon>
        <taxon>Saprolegniomycetes</taxon>
        <taxon>Saprolegniales</taxon>
        <taxon>Verrucalvaceae</taxon>
        <taxon>Aphanomyces</taxon>
    </lineage>
</organism>
<dbReference type="AlphaFoldDB" id="A0A6G0XVD8"/>
<feature type="compositionally biased region" description="Low complexity" evidence="1">
    <location>
        <begin position="61"/>
        <end position="73"/>
    </location>
</feature>
<feature type="region of interest" description="Disordered" evidence="1">
    <location>
        <begin position="307"/>
        <end position="326"/>
    </location>
</feature>
<protein>
    <submittedName>
        <fullName evidence="2">Uncharacterized protein</fullName>
    </submittedName>
</protein>
<accession>A0A6G0XVD8</accession>
<evidence type="ECO:0000256" key="1">
    <source>
        <dbReference type="SAM" id="MobiDB-lite"/>
    </source>
</evidence>
<dbReference type="EMBL" id="VJMJ01000009">
    <property type="protein sequence ID" value="KAF0744419.1"/>
    <property type="molecule type" value="Genomic_DNA"/>
</dbReference>
<dbReference type="VEuPathDB" id="FungiDB:AeMF1_021040"/>
<feature type="region of interest" description="Disordered" evidence="1">
    <location>
        <begin position="21"/>
        <end position="92"/>
    </location>
</feature>
<evidence type="ECO:0000313" key="3">
    <source>
        <dbReference type="Proteomes" id="UP000481153"/>
    </source>
</evidence>
<dbReference type="Proteomes" id="UP000481153">
    <property type="component" value="Unassembled WGS sequence"/>
</dbReference>